<dbReference type="AlphaFoldDB" id="A0A9W8RNN6"/>
<proteinExistence type="predicted"/>
<evidence type="ECO:0000256" key="2">
    <source>
        <dbReference type="ARBA" id="ARBA00023015"/>
    </source>
</evidence>
<reference evidence="7" key="1">
    <citation type="submission" date="2022-09" db="EMBL/GenBank/DDBJ databases">
        <title>Fusarium specimens isolated from Avocado Roots.</title>
        <authorList>
            <person name="Stajich J."/>
            <person name="Roper C."/>
            <person name="Heimlech-Rivalta G."/>
        </authorList>
    </citation>
    <scope>NUCLEOTIDE SEQUENCE</scope>
    <source>
        <strain evidence="7">CF00136</strain>
    </source>
</reference>
<dbReference type="InterPro" id="IPR004827">
    <property type="entry name" value="bZIP"/>
</dbReference>
<keyword evidence="8" id="KW-1185">Reference proteome</keyword>
<dbReference type="GO" id="GO:0003700">
    <property type="term" value="F:DNA-binding transcription factor activity"/>
    <property type="evidence" value="ECO:0007669"/>
    <property type="project" value="InterPro"/>
</dbReference>
<dbReference type="PANTHER" id="PTHR19304">
    <property type="entry name" value="CYCLIC-AMP RESPONSE ELEMENT BINDING PROTEIN"/>
    <property type="match status" value="1"/>
</dbReference>
<evidence type="ECO:0000256" key="3">
    <source>
        <dbReference type="ARBA" id="ARBA00023163"/>
    </source>
</evidence>
<comment type="caution">
    <text evidence="7">The sequence shown here is derived from an EMBL/GenBank/DDBJ whole genome shotgun (WGS) entry which is preliminary data.</text>
</comment>
<name>A0A9W8RNN6_9HYPO</name>
<evidence type="ECO:0000256" key="1">
    <source>
        <dbReference type="ARBA" id="ARBA00004123"/>
    </source>
</evidence>
<dbReference type="Gene3D" id="1.20.5.170">
    <property type="match status" value="1"/>
</dbReference>
<dbReference type="InterPro" id="IPR046347">
    <property type="entry name" value="bZIP_sf"/>
</dbReference>
<feature type="region of interest" description="Disordered" evidence="5">
    <location>
        <begin position="85"/>
        <end position="216"/>
    </location>
</feature>
<keyword evidence="3" id="KW-0804">Transcription</keyword>
<dbReference type="GO" id="GO:0005634">
    <property type="term" value="C:nucleus"/>
    <property type="evidence" value="ECO:0007669"/>
    <property type="project" value="UniProtKB-SubCell"/>
</dbReference>
<keyword evidence="2" id="KW-0805">Transcription regulation</keyword>
<evidence type="ECO:0000256" key="5">
    <source>
        <dbReference type="SAM" id="MobiDB-lite"/>
    </source>
</evidence>
<feature type="compositionally biased region" description="Basic and acidic residues" evidence="5">
    <location>
        <begin position="201"/>
        <end position="211"/>
    </location>
</feature>
<keyword evidence="4" id="KW-0539">Nucleus</keyword>
<dbReference type="Proteomes" id="UP001152049">
    <property type="component" value="Unassembled WGS sequence"/>
</dbReference>
<sequence>MGTVYPAFPYAAHHPLSDGTQTHDTYPPTPDMNLMNQDPNAMNPYGALPQGHRGQWWSPESTCFPGPSPMAAPDAYTPEELQYNNNYTYEPEPSRQWSSPATSGQSYVIPSPSTEPTSQDISTRESESRRGSSAAQPDKRKRKRGTNQSTTTKATRRGSTKKPIKTEKSAPEKPKTRGSTAKPIPQTQQSPSPDPDEEPDQYSKKVQERNRVASNKFRVKKREDAKKLRANEEDMERVNRDLSSCVSDLTLQVYELKMRLLQHTDCECVLIQDYIANEAHRYIHDLGEGKHTLATPPLHPLHHGF</sequence>
<dbReference type="InterPro" id="IPR051027">
    <property type="entry name" value="bZIP_transcription_factors"/>
</dbReference>
<feature type="compositionally biased region" description="Polar residues" evidence="5">
    <location>
        <begin position="95"/>
        <end position="121"/>
    </location>
</feature>
<feature type="compositionally biased region" description="Basic and acidic residues" evidence="5">
    <location>
        <begin position="164"/>
        <end position="175"/>
    </location>
</feature>
<evidence type="ECO:0000313" key="7">
    <source>
        <dbReference type="EMBL" id="KAJ4246261.1"/>
    </source>
</evidence>
<dbReference type="PROSITE" id="PS00036">
    <property type="entry name" value="BZIP_BASIC"/>
    <property type="match status" value="1"/>
</dbReference>
<gene>
    <name evidence="7" type="ORF">NW762_013611</name>
</gene>
<dbReference type="SUPFAM" id="SSF57959">
    <property type="entry name" value="Leucine zipper domain"/>
    <property type="match status" value="1"/>
</dbReference>
<feature type="compositionally biased region" description="Basic residues" evidence="5">
    <location>
        <begin position="154"/>
        <end position="163"/>
    </location>
</feature>
<evidence type="ECO:0000256" key="4">
    <source>
        <dbReference type="ARBA" id="ARBA00023242"/>
    </source>
</evidence>
<dbReference type="CDD" id="cd14687">
    <property type="entry name" value="bZIP_ATF2"/>
    <property type="match status" value="1"/>
</dbReference>
<accession>A0A9W8RNN6</accession>
<comment type="subcellular location">
    <subcellularLocation>
        <location evidence="1">Nucleus</location>
    </subcellularLocation>
</comment>
<feature type="domain" description="BZIP" evidence="6">
    <location>
        <begin position="205"/>
        <end position="220"/>
    </location>
</feature>
<organism evidence="7 8">
    <name type="scientific">Fusarium torreyae</name>
    <dbReference type="NCBI Taxonomy" id="1237075"/>
    <lineage>
        <taxon>Eukaryota</taxon>
        <taxon>Fungi</taxon>
        <taxon>Dikarya</taxon>
        <taxon>Ascomycota</taxon>
        <taxon>Pezizomycotina</taxon>
        <taxon>Sordariomycetes</taxon>
        <taxon>Hypocreomycetidae</taxon>
        <taxon>Hypocreales</taxon>
        <taxon>Nectriaceae</taxon>
        <taxon>Fusarium</taxon>
    </lineage>
</organism>
<dbReference type="EMBL" id="JAOQAZ010000043">
    <property type="protein sequence ID" value="KAJ4246261.1"/>
    <property type="molecule type" value="Genomic_DNA"/>
</dbReference>
<dbReference type="OrthoDB" id="295274at2759"/>
<protein>
    <recommendedName>
        <fullName evidence="6">BZIP domain-containing protein</fullName>
    </recommendedName>
</protein>
<evidence type="ECO:0000259" key="6">
    <source>
        <dbReference type="PROSITE" id="PS00036"/>
    </source>
</evidence>
<evidence type="ECO:0000313" key="8">
    <source>
        <dbReference type="Proteomes" id="UP001152049"/>
    </source>
</evidence>